<feature type="non-terminal residue" evidence="1">
    <location>
        <position position="1"/>
    </location>
</feature>
<dbReference type="EMBL" id="BARW01027597">
    <property type="protein sequence ID" value="GAJ16190.1"/>
    <property type="molecule type" value="Genomic_DNA"/>
</dbReference>
<sequence>KDQLIVVEGEDTTPYYYDVCHIIPAEGEFTGMKISKFEKVE</sequence>
<protein>
    <submittedName>
        <fullName evidence="1">Uncharacterized protein</fullName>
    </submittedName>
</protein>
<proteinExistence type="predicted"/>
<evidence type="ECO:0000313" key="1">
    <source>
        <dbReference type="EMBL" id="GAJ16190.1"/>
    </source>
</evidence>
<organism evidence="1">
    <name type="scientific">marine sediment metagenome</name>
    <dbReference type="NCBI Taxonomy" id="412755"/>
    <lineage>
        <taxon>unclassified sequences</taxon>
        <taxon>metagenomes</taxon>
        <taxon>ecological metagenomes</taxon>
    </lineage>
</organism>
<gene>
    <name evidence="1" type="ORF">S12H4_44745</name>
</gene>
<reference evidence="1" key="1">
    <citation type="journal article" date="2014" name="Front. Microbiol.">
        <title>High frequency of phylogenetically diverse reductive dehalogenase-homologous genes in deep subseafloor sedimentary metagenomes.</title>
        <authorList>
            <person name="Kawai M."/>
            <person name="Futagami T."/>
            <person name="Toyoda A."/>
            <person name="Takaki Y."/>
            <person name="Nishi S."/>
            <person name="Hori S."/>
            <person name="Arai W."/>
            <person name="Tsubouchi T."/>
            <person name="Morono Y."/>
            <person name="Uchiyama I."/>
            <person name="Ito T."/>
            <person name="Fujiyama A."/>
            <person name="Inagaki F."/>
            <person name="Takami H."/>
        </authorList>
    </citation>
    <scope>NUCLEOTIDE SEQUENCE</scope>
    <source>
        <strain evidence="1">Expedition CK06-06</strain>
    </source>
</reference>
<accession>X1VX82</accession>
<dbReference type="AlphaFoldDB" id="X1VX82"/>
<comment type="caution">
    <text evidence="1">The sequence shown here is derived from an EMBL/GenBank/DDBJ whole genome shotgun (WGS) entry which is preliminary data.</text>
</comment>
<name>X1VX82_9ZZZZ</name>